<proteinExistence type="predicted"/>
<evidence type="ECO:0000259" key="4">
    <source>
        <dbReference type="Pfam" id="PF23666"/>
    </source>
</evidence>
<feature type="region of interest" description="Disordered" evidence="1">
    <location>
        <begin position="656"/>
        <end position="677"/>
    </location>
</feature>
<dbReference type="Gene3D" id="3.20.20.80">
    <property type="entry name" value="Glycosidases"/>
    <property type="match status" value="1"/>
</dbReference>
<dbReference type="CDD" id="cd19607">
    <property type="entry name" value="GTA_TIM-barrel-like"/>
    <property type="match status" value="1"/>
</dbReference>
<feature type="domain" description="GTA TIM-barrel-like" evidence="2">
    <location>
        <begin position="437"/>
        <end position="777"/>
    </location>
</feature>
<dbReference type="InterPro" id="IPR056490">
    <property type="entry name" value="Rcc01698_C"/>
</dbReference>
<dbReference type="EMBL" id="KT266805">
    <property type="protein sequence ID" value="AKQ75863.1"/>
    <property type="molecule type" value="Genomic_DNA"/>
</dbReference>
<dbReference type="Proteomes" id="UP000223793">
    <property type="component" value="Segment"/>
</dbReference>
<evidence type="ECO:0000259" key="3">
    <source>
        <dbReference type="Pfam" id="PF13550"/>
    </source>
</evidence>
<organism evidence="5 6">
    <name type="scientific">Roseobacter phage RDJL Phi 2</name>
    <dbReference type="NCBI Taxonomy" id="1682380"/>
    <lineage>
        <taxon>Viruses</taxon>
        <taxon>Duplodnaviria</taxon>
        <taxon>Heunggongvirae</taxon>
        <taxon>Uroviricota</taxon>
        <taxon>Caudoviricetes</taxon>
        <taxon>Xiamenvirus</taxon>
        <taxon>Xiamenvirus RDJL2</taxon>
    </lineage>
</organism>
<evidence type="ECO:0000313" key="6">
    <source>
        <dbReference type="Proteomes" id="UP000223793"/>
    </source>
</evidence>
<gene>
    <name evidence="5" type="ORF">RDJLphi2_gp73</name>
</gene>
<feature type="domain" description="Rcc01698-like C-terminal" evidence="4">
    <location>
        <begin position="1095"/>
        <end position="1201"/>
    </location>
</feature>
<accession>A0A0K0PWS5</accession>
<evidence type="ECO:0000256" key="1">
    <source>
        <dbReference type="SAM" id="MobiDB-lite"/>
    </source>
</evidence>
<protein>
    <submittedName>
        <fullName evidence="5">Gene transfer agent</fullName>
    </submittedName>
</protein>
<name>A0A0K0PWS5_9CAUD</name>
<evidence type="ECO:0000259" key="2">
    <source>
        <dbReference type="Pfam" id="PF13547"/>
    </source>
</evidence>
<keyword evidence="6" id="KW-1185">Reference proteome</keyword>
<dbReference type="Pfam" id="PF13547">
    <property type="entry name" value="GTA_TIM"/>
    <property type="match status" value="1"/>
</dbReference>
<evidence type="ECO:0000313" key="5">
    <source>
        <dbReference type="EMBL" id="AKQ75863.1"/>
    </source>
</evidence>
<sequence length="1360" mass="147130">MATLVLGALVSSAGLTGFTAFAASLAVNAIGGLIDNALFGPSDIQQDGPRLNEIQLTTSSEGSPIRRIWGRSRLGGNVIWAANFKEKKTSETQGGGKGGGPSVTTTTYTYSLSFAVAFCEGNARTTLGRVWADGKLLDTESLDVTFYPGSDSQSKDPTIEGVEGTANTPAFRGVAYMVFKDMPLADVGNRIPSITAEILKPLDNPDPDSIEELVEGINLIPSTGEAAYATTPTVRDDGFGNAVPENVNLSRSQSNLSNSMDNLTKQLPNNASVNLVTGWFGTDLRASNCEFVPKVELKSGRQLLPNSWSVNGLVRSSPQIDAVSVDGDGNPAFGGTPADFSIVEAIQRIANEDGLDVNFYPFILMDIEAGNTLPDTETGAAGQPIYPWRGRITTSLPSVDKTAAAQTEVDSLFGSVTASDFSISGTTVNYTGSSSDFGYRRMILHYAHLCAAAANSLDTPSKFKTFFIGTELRGITRIRSTAASTATGSTVYPGVNALVELLEDVRAVFDAEGLTGVKLSYAADWSEYHSHRPSDGSNDVYFNMDAIWGHADCDFVAIDNYMPLSDWRDGTAHEDYGTGDVTAYATTGTFGSASFPQSTSIYDKDYLKGQVEGGETYDYFYASDADRESQTRTKIEDTAHAEHWVFRQKDIRNWWNQPHRSRPGGTRDGSVTALDDGAGGSVDTWTANAKKVIFSELGAPAIDKATNQPNVFFDPKSSESFFPYHSSGNRDDFIQRLYYEAIIAYWRDNSPTSPSTMIDPSDMYAWTWDARPYPAFPYRSDIWSDGPNYRLGHWLNGRVGVLTLGQLVREICKIGGLAESDIDITGLVNSAAIVRGYIIDTQASPREMLAPLSNAFLFDGFETGGKVKFTLRSNTLFTTVTEDELVVSGEDVGGFQLTRTQETELPAASTVSFIDEAKEYQVGSVGGVRIVGSSRNVINQRFPIVLTEDYARSLSEVLIQQSWSARERGELKLPPSYLALDPSDGISMVAGGRTINHIIGRIDRGSDLGLSTASHDVSVFETLTFSTTGNFTGDIPIFGRSILYVLEMPLVNGEEPQPWSPRLMTYQSPFPASVDLYRKEGGSLNLNKQLILEGVLGETTASLAAGDPWRFDSTNTLSVKLYNPSATLLSATKAEVLNGANAVAVKTSSGFWEVIQFTTATLTGSSSPEGLPLYDLTGLLRGQLGTEAIMDSPLASGANFVLLELPSVSYIDLPQGQKTFDVDYRYGPAGVDTGSAIYQDVSHTGKATGLLPYAPVSLKKTPTPSSTEVTFNWKRRTRFSGDDFEEESTPLNEENERYDLEIYDPSGPTLLRTVSDLTVPSYTYTTAEQTSDGGALDSYTIRVWQKSTSIGRGRQAEATL</sequence>
<reference evidence="6" key="1">
    <citation type="submission" date="2015-07" db="EMBL/GenBank/DDBJ databases">
        <title>Complete genome sequence of Roseophage RDJL phage 2, a siphovirus infects Roseobacter denitrificans OCh114.</title>
        <authorList>
            <person name="Liang Y."/>
            <person name="Zhang Y."/>
            <person name="Zhou C."/>
            <person name="Chen Z."/>
            <person name="Yang S."/>
        </authorList>
    </citation>
    <scope>NUCLEOTIDE SEQUENCE [LARGE SCALE GENOMIC DNA]</scope>
</reference>
<dbReference type="Pfam" id="PF13550">
    <property type="entry name" value="Phage-tail_3"/>
    <property type="match status" value="1"/>
</dbReference>
<dbReference type="InterPro" id="IPR032876">
    <property type="entry name" value="J_dom"/>
</dbReference>
<feature type="domain" description="Tip attachment protein J" evidence="3">
    <location>
        <begin position="841"/>
        <end position="997"/>
    </location>
</feature>
<dbReference type="Pfam" id="PF23666">
    <property type="entry name" value="Rcc01698_C"/>
    <property type="match status" value="1"/>
</dbReference>
<dbReference type="InterPro" id="IPR025195">
    <property type="entry name" value="GTA_TIM_dom"/>
</dbReference>